<dbReference type="InterPro" id="IPR023323">
    <property type="entry name" value="Tex-like_dom_sf"/>
</dbReference>
<dbReference type="InterPro" id="IPR041692">
    <property type="entry name" value="HHH_9"/>
</dbReference>
<accession>A0A345UGE2</accession>
<dbReference type="InterPro" id="IPR037027">
    <property type="entry name" value="YqgF/RNaseH-like_dom_sf"/>
</dbReference>
<protein>
    <recommendedName>
        <fullName evidence="1">S1 motif domain-containing protein</fullName>
    </recommendedName>
</protein>
<dbReference type="Pfam" id="PF12836">
    <property type="entry name" value="HHH_3"/>
    <property type="match status" value="1"/>
</dbReference>
<dbReference type="Gene3D" id="2.40.50.140">
    <property type="entry name" value="Nucleic acid-binding proteins"/>
    <property type="match status" value="1"/>
</dbReference>
<dbReference type="GO" id="GO:0003729">
    <property type="term" value="F:mRNA binding"/>
    <property type="evidence" value="ECO:0007669"/>
    <property type="project" value="UniProtKB-ARBA"/>
</dbReference>
<keyword evidence="3" id="KW-1185">Reference proteome</keyword>
<organism evidence="2 3">
    <name type="scientific">Cyclonatronum proteinivorum</name>
    <dbReference type="NCBI Taxonomy" id="1457365"/>
    <lineage>
        <taxon>Bacteria</taxon>
        <taxon>Pseudomonadati</taxon>
        <taxon>Balneolota</taxon>
        <taxon>Balneolia</taxon>
        <taxon>Balneolales</taxon>
        <taxon>Cyclonatronaceae</taxon>
        <taxon>Cyclonatronum</taxon>
    </lineage>
</organism>
<dbReference type="Gene3D" id="1.10.3500.10">
    <property type="entry name" value="Tex N-terminal region-like"/>
    <property type="match status" value="1"/>
</dbReference>
<dbReference type="GO" id="GO:0006412">
    <property type="term" value="P:translation"/>
    <property type="evidence" value="ECO:0007669"/>
    <property type="project" value="TreeGrafter"/>
</dbReference>
<dbReference type="SUPFAM" id="SSF158832">
    <property type="entry name" value="Tex N-terminal region-like"/>
    <property type="match status" value="1"/>
</dbReference>
<dbReference type="InterPro" id="IPR018974">
    <property type="entry name" value="Tex-like_N"/>
</dbReference>
<dbReference type="Gene3D" id="1.10.150.310">
    <property type="entry name" value="Tex RuvX-like domain-like"/>
    <property type="match status" value="1"/>
</dbReference>
<dbReference type="Gene3D" id="3.30.420.140">
    <property type="entry name" value="YqgF/RNase H-like domain"/>
    <property type="match status" value="1"/>
</dbReference>
<dbReference type="PROSITE" id="PS50126">
    <property type="entry name" value="S1"/>
    <property type="match status" value="1"/>
</dbReference>
<sequence length="736" mass="81950">MSESLTDTAAATETQILITVATKLGFSVKQVSKAAELFDEGATIPFIARYRQEVTGGLDEVQLRNLRDELEFRRLLEQRRETILESIRKQEKLTPELEEAIRAATELNTLEDLYLPYKPKRKTRASVAIERGLEPLADLIWLQETTQGEPEGIAADYVDAEKDVPDVEAALAGARDIVAERVSQHTEVREMLRDQLRNFASIVCKKVDDAADEKGTYETYYDFQSKVKYVKPYQVLAIDRGEREGVLSARIDLWEERTLEEIDNLIITNDDSVFVEELEDAIEDSWKRLLYPSLSREIRNELSEAAGEHAISMFTENVRNLLLQPPFSTKIVMGIDPGYRTGCKVAVVDQTGAYLEGTTVFPTPPFSKIAESKVALGRLIQKYKVDLIAIGNGTGSRETEQVVAELIGDMRAADPKLEIAYLVTNEAGASVYSASDEAREEFPDLDAAQRGNISIARRVQDPLAELVKIDPKSIGVGLYQHDVNQVKLSRGLGDVVESCVNHVGVNLNTASAALLTYVSGMSKTIARKVVAHRSKIGRFESRDQLQDVPGVGPFRFQQAAGFLRIPESGNPLDNTAIHPESYEATQKLCDKLGIDLTRLPDEKDLLPLKLRNLKVSELAREIEIGEPTLALIIENLLKPGRDPREDLPKPLLRQDVLKIEDLHEGTHLQGTVRNVVDFGAFVDIGVKVDGLLHVSQMRADGKRVENVLEEVAVGDIIEVEVTTVDIKRQRIGLKRV</sequence>
<dbReference type="GO" id="GO:0006139">
    <property type="term" value="P:nucleobase-containing compound metabolic process"/>
    <property type="evidence" value="ECO:0007669"/>
    <property type="project" value="InterPro"/>
</dbReference>
<dbReference type="Gene3D" id="1.10.10.650">
    <property type="entry name" value="RuvA domain 2-like"/>
    <property type="match status" value="1"/>
</dbReference>
<dbReference type="InterPro" id="IPR044146">
    <property type="entry name" value="S1_Tex"/>
</dbReference>
<dbReference type="Pfam" id="PF22706">
    <property type="entry name" value="Tex_central_region"/>
    <property type="match status" value="1"/>
</dbReference>
<dbReference type="Pfam" id="PF00575">
    <property type="entry name" value="S1"/>
    <property type="match status" value="1"/>
</dbReference>
<evidence type="ECO:0000259" key="1">
    <source>
        <dbReference type="PROSITE" id="PS50126"/>
    </source>
</evidence>
<dbReference type="PANTHER" id="PTHR10724">
    <property type="entry name" value="30S RIBOSOMAL PROTEIN S1"/>
    <property type="match status" value="1"/>
</dbReference>
<evidence type="ECO:0000313" key="2">
    <source>
        <dbReference type="EMBL" id="AXI99543.1"/>
    </source>
</evidence>
<dbReference type="FunFam" id="2.40.50.140:FF:000051">
    <property type="entry name" value="RNA-binding transcriptional accessory protein"/>
    <property type="match status" value="1"/>
</dbReference>
<dbReference type="InterPro" id="IPR012337">
    <property type="entry name" value="RNaseH-like_sf"/>
</dbReference>
<reference evidence="2 3" key="1">
    <citation type="submission" date="2018-03" db="EMBL/GenBank/DDBJ databases">
        <title>Phenotypic and genomic properties of Cyclonatronum proteinivorum gen. nov., sp. nov., a haloalkaliphilic bacteroidete from soda lakes possessing Na+-translocating rhodopsin.</title>
        <authorList>
            <person name="Toshchakov S.V."/>
            <person name="Korzhenkov A."/>
            <person name="Samarov N.I."/>
            <person name="Kublanov I.V."/>
            <person name="Muntyan M.S."/>
            <person name="Sorokin D.Y."/>
        </authorList>
    </citation>
    <scope>NUCLEOTIDE SEQUENCE [LARGE SCALE GENOMIC DNA]</scope>
    <source>
        <strain evidence="2 3">Omega</strain>
    </source>
</reference>
<dbReference type="RefSeq" id="WP_114982804.1">
    <property type="nucleotide sequence ID" value="NZ_CP027806.1"/>
</dbReference>
<dbReference type="CDD" id="cd05685">
    <property type="entry name" value="S1_Tex"/>
    <property type="match status" value="1"/>
</dbReference>
<dbReference type="SUPFAM" id="SSF53098">
    <property type="entry name" value="Ribonuclease H-like"/>
    <property type="match status" value="1"/>
</dbReference>
<dbReference type="InterPro" id="IPR032639">
    <property type="entry name" value="Tex_YqgF"/>
</dbReference>
<feature type="domain" description="S1 motif" evidence="1">
    <location>
        <begin position="665"/>
        <end position="736"/>
    </location>
</feature>
<dbReference type="InterPro" id="IPR050437">
    <property type="entry name" value="Ribos_protein_bS1-like"/>
</dbReference>
<dbReference type="EMBL" id="CP027806">
    <property type="protein sequence ID" value="AXI99543.1"/>
    <property type="molecule type" value="Genomic_DNA"/>
</dbReference>
<dbReference type="Proteomes" id="UP000254808">
    <property type="component" value="Chromosome"/>
</dbReference>
<dbReference type="Pfam" id="PF09371">
    <property type="entry name" value="Tex_N"/>
    <property type="match status" value="1"/>
</dbReference>
<dbReference type="GO" id="GO:0003735">
    <property type="term" value="F:structural constituent of ribosome"/>
    <property type="evidence" value="ECO:0007669"/>
    <property type="project" value="TreeGrafter"/>
</dbReference>
<dbReference type="PANTHER" id="PTHR10724:SF10">
    <property type="entry name" value="S1 RNA-BINDING DOMAIN-CONTAINING PROTEIN 1"/>
    <property type="match status" value="1"/>
</dbReference>
<dbReference type="KEGG" id="cprv:CYPRO_0256"/>
<dbReference type="InterPro" id="IPR006641">
    <property type="entry name" value="YqgF/RNaseH-like_dom"/>
</dbReference>
<dbReference type="Pfam" id="PF17674">
    <property type="entry name" value="HHH_9"/>
    <property type="match status" value="1"/>
</dbReference>
<dbReference type="InterPro" id="IPR010994">
    <property type="entry name" value="RuvA_2-like"/>
</dbReference>
<dbReference type="FunFam" id="1.10.10.650:FF:000001">
    <property type="entry name" value="S1 RNA-binding domain 1"/>
    <property type="match status" value="1"/>
</dbReference>
<dbReference type="FunFam" id="3.30.420.140:FF:000001">
    <property type="entry name" value="RNA-binding transcriptional accessory protein"/>
    <property type="match status" value="1"/>
</dbReference>
<dbReference type="SMART" id="SM00316">
    <property type="entry name" value="S1"/>
    <property type="match status" value="1"/>
</dbReference>
<dbReference type="InterPro" id="IPR023319">
    <property type="entry name" value="Tex-like_HTH_dom_sf"/>
</dbReference>
<dbReference type="FunFam" id="1.10.150.310:FF:000001">
    <property type="entry name" value="RNA-binding transcriptional accessory protein"/>
    <property type="match status" value="1"/>
</dbReference>
<dbReference type="InterPro" id="IPR012340">
    <property type="entry name" value="NA-bd_OB-fold"/>
</dbReference>
<dbReference type="SMART" id="SM00732">
    <property type="entry name" value="YqgFc"/>
    <property type="match status" value="1"/>
</dbReference>
<dbReference type="InterPro" id="IPR055179">
    <property type="entry name" value="Tex-like_central_region"/>
</dbReference>
<dbReference type="SUPFAM" id="SSF50249">
    <property type="entry name" value="Nucleic acid-binding proteins"/>
    <property type="match status" value="1"/>
</dbReference>
<dbReference type="SUPFAM" id="SSF47781">
    <property type="entry name" value="RuvA domain 2-like"/>
    <property type="match status" value="2"/>
</dbReference>
<name>A0A345UGE2_9BACT</name>
<dbReference type="InterPro" id="IPR003029">
    <property type="entry name" value="S1_domain"/>
</dbReference>
<dbReference type="Pfam" id="PF16921">
    <property type="entry name" value="Tex_YqgF"/>
    <property type="match status" value="1"/>
</dbReference>
<gene>
    <name evidence="2" type="ORF">CYPRO_0256</name>
</gene>
<dbReference type="GO" id="GO:0005737">
    <property type="term" value="C:cytoplasm"/>
    <property type="evidence" value="ECO:0007669"/>
    <property type="project" value="UniProtKB-ARBA"/>
</dbReference>
<evidence type="ECO:0000313" key="3">
    <source>
        <dbReference type="Proteomes" id="UP000254808"/>
    </source>
</evidence>
<dbReference type="AlphaFoldDB" id="A0A345UGE2"/>
<proteinExistence type="predicted"/>
<dbReference type="OrthoDB" id="9804714at2"/>